<feature type="transmembrane region" description="Helical" evidence="7">
    <location>
        <begin position="181"/>
        <end position="203"/>
    </location>
</feature>
<evidence type="ECO:0000256" key="1">
    <source>
        <dbReference type="ARBA" id="ARBA00004651"/>
    </source>
</evidence>
<evidence type="ECO:0000256" key="6">
    <source>
        <dbReference type="SAM" id="MobiDB-lite"/>
    </source>
</evidence>
<evidence type="ECO:0000256" key="7">
    <source>
        <dbReference type="SAM" id="Phobius"/>
    </source>
</evidence>
<dbReference type="Proteomes" id="UP001501295">
    <property type="component" value="Unassembled WGS sequence"/>
</dbReference>
<gene>
    <name evidence="8" type="ORF">GCM10025780_35280</name>
</gene>
<feature type="transmembrane region" description="Helical" evidence="7">
    <location>
        <begin position="373"/>
        <end position="394"/>
    </location>
</feature>
<accession>A0ABP8WAY9</accession>
<proteinExistence type="predicted"/>
<feature type="transmembrane region" description="Helical" evidence="7">
    <location>
        <begin position="108"/>
        <end position="130"/>
    </location>
</feature>
<sequence length="593" mass="62696">MTATASPPSTQSVDTKGLKGGSLGLLSSVVVGVASTAPAYSLAASLGFIVVGGATVAGVRAPGIILLAFIPMYLIAVAYQELNKAEADCGTTFTWAARAFGPKTGWMGGWGIIAADVIVMANLASIAGSYTFTFVGSFGLPAVAALANSTLWSTVAGLIWIVLMTYICYRGIEISARLQYFLLAFEVIILIFFAVFALVKVYSGHAESYSLMPSLSWLNPFPLGFQTIAPAMLTAIFIYWGWDTAVSINEETKDPEKTPGRAAILSTVLLLVTYVLVAVATIAFAGVGDKGIGLSNLDNANDVFSSIGPTLFGGGVVGSILMALLGFSILTSASASTQTTILPTARTSLSMAVYKALPAQFARIHPKYLTPTWSTVGMGVISCLFYLVFTLISVDLLNALIGSIGLMIAFYYGMTGFACVWYYRKTLFQSGRSIVMRGIFPFLGGVMLLSVFVYGVYAFAAPDWLTDSKGNNVTIFGWGAEAVVGIGGLLIGAILMILWRLVKPDFFVGRTLTKRSDDFVLSPGEGVNAQFGLPDSGYFPTVVAPDLSNLPTGAIAINAETGRRIRGDRHTGPTPDTRETTTPSSPTDPTESK</sequence>
<evidence type="ECO:0000256" key="4">
    <source>
        <dbReference type="ARBA" id="ARBA00022989"/>
    </source>
</evidence>
<feature type="transmembrane region" description="Helical" evidence="7">
    <location>
        <begin position="46"/>
        <end position="74"/>
    </location>
</feature>
<feature type="transmembrane region" description="Helical" evidence="7">
    <location>
        <begin position="400"/>
        <end position="423"/>
    </location>
</feature>
<feature type="transmembrane region" description="Helical" evidence="7">
    <location>
        <begin position="150"/>
        <end position="169"/>
    </location>
</feature>
<name>A0ABP8WAY9_9MICO</name>
<feature type="compositionally biased region" description="Basic and acidic residues" evidence="6">
    <location>
        <begin position="561"/>
        <end position="579"/>
    </location>
</feature>
<dbReference type="RefSeq" id="WP_345377257.1">
    <property type="nucleotide sequence ID" value="NZ_BAABLM010000011.1"/>
</dbReference>
<dbReference type="InterPro" id="IPR002293">
    <property type="entry name" value="AA/rel_permease1"/>
</dbReference>
<dbReference type="PANTHER" id="PTHR42770">
    <property type="entry name" value="AMINO ACID TRANSPORTER-RELATED"/>
    <property type="match status" value="1"/>
</dbReference>
<keyword evidence="4 7" id="KW-1133">Transmembrane helix</keyword>
<keyword evidence="5 7" id="KW-0472">Membrane</keyword>
<evidence type="ECO:0000313" key="9">
    <source>
        <dbReference type="Proteomes" id="UP001501295"/>
    </source>
</evidence>
<organism evidence="8 9">
    <name type="scientific">Frondihabitans cladoniiphilus</name>
    <dbReference type="NCBI Taxonomy" id="715785"/>
    <lineage>
        <taxon>Bacteria</taxon>
        <taxon>Bacillati</taxon>
        <taxon>Actinomycetota</taxon>
        <taxon>Actinomycetes</taxon>
        <taxon>Micrococcales</taxon>
        <taxon>Microbacteriaceae</taxon>
        <taxon>Frondihabitans</taxon>
    </lineage>
</organism>
<feature type="transmembrane region" description="Helical" evidence="7">
    <location>
        <begin position="21"/>
        <end position="40"/>
    </location>
</feature>
<feature type="transmembrane region" description="Helical" evidence="7">
    <location>
        <begin position="223"/>
        <end position="242"/>
    </location>
</feature>
<feature type="transmembrane region" description="Helical" evidence="7">
    <location>
        <begin position="263"/>
        <end position="287"/>
    </location>
</feature>
<feature type="transmembrane region" description="Helical" evidence="7">
    <location>
        <begin position="480"/>
        <end position="502"/>
    </location>
</feature>
<protein>
    <submittedName>
        <fullName evidence="8">APC family permease</fullName>
    </submittedName>
</protein>
<reference evidence="9" key="1">
    <citation type="journal article" date="2019" name="Int. J. Syst. Evol. Microbiol.">
        <title>The Global Catalogue of Microorganisms (GCM) 10K type strain sequencing project: providing services to taxonomists for standard genome sequencing and annotation.</title>
        <authorList>
            <consortium name="The Broad Institute Genomics Platform"/>
            <consortium name="The Broad Institute Genome Sequencing Center for Infectious Disease"/>
            <person name="Wu L."/>
            <person name="Ma J."/>
        </authorList>
    </citation>
    <scope>NUCLEOTIDE SEQUENCE [LARGE SCALE GENOMIC DNA]</scope>
    <source>
        <strain evidence="9">JCM 18956</strain>
    </source>
</reference>
<evidence type="ECO:0000256" key="2">
    <source>
        <dbReference type="ARBA" id="ARBA00022475"/>
    </source>
</evidence>
<dbReference type="InterPro" id="IPR050367">
    <property type="entry name" value="APC_superfamily"/>
</dbReference>
<feature type="transmembrane region" description="Helical" evidence="7">
    <location>
        <begin position="307"/>
        <end position="330"/>
    </location>
</feature>
<keyword evidence="9" id="KW-1185">Reference proteome</keyword>
<keyword evidence="2" id="KW-1003">Cell membrane</keyword>
<dbReference type="PANTHER" id="PTHR42770:SF7">
    <property type="entry name" value="MEMBRANE PROTEIN"/>
    <property type="match status" value="1"/>
</dbReference>
<dbReference type="Gene3D" id="1.20.1740.10">
    <property type="entry name" value="Amino acid/polyamine transporter I"/>
    <property type="match status" value="1"/>
</dbReference>
<dbReference type="PIRSF" id="PIRSF006060">
    <property type="entry name" value="AA_transporter"/>
    <property type="match status" value="1"/>
</dbReference>
<evidence type="ECO:0000313" key="8">
    <source>
        <dbReference type="EMBL" id="GAA4685768.1"/>
    </source>
</evidence>
<evidence type="ECO:0000256" key="5">
    <source>
        <dbReference type="ARBA" id="ARBA00023136"/>
    </source>
</evidence>
<comment type="subcellular location">
    <subcellularLocation>
        <location evidence="1">Cell membrane</location>
        <topology evidence="1">Multi-pass membrane protein</topology>
    </subcellularLocation>
</comment>
<dbReference type="EMBL" id="BAABLM010000011">
    <property type="protein sequence ID" value="GAA4685768.1"/>
    <property type="molecule type" value="Genomic_DNA"/>
</dbReference>
<dbReference type="Pfam" id="PF13520">
    <property type="entry name" value="AA_permease_2"/>
    <property type="match status" value="1"/>
</dbReference>
<feature type="region of interest" description="Disordered" evidence="6">
    <location>
        <begin position="559"/>
        <end position="593"/>
    </location>
</feature>
<feature type="transmembrane region" description="Helical" evidence="7">
    <location>
        <begin position="435"/>
        <end position="460"/>
    </location>
</feature>
<comment type="caution">
    <text evidence="8">The sequence shown here is derived from an EMBL/GenBank/DDBJ whole genome shotgun (WGS) entry which is preliminary data.</text>
</comment>
<feature type="compositionally biased region" description="Low complexity" evidence="6">
    <location>
        <begin position="580"/>
        <end position="593"/>
    </location>
</feature>
<keyword evidence="3 7" id="KW-0812">Transmembrane</keyword>
<evidence type="ECO:0000256" key="3">
    <source>
        <dbReference type="ARBA" id="ARBA00022692"/>
    </source>
</evidence>